<feature type="compositionally biased region" description="Polar residues" evidence="1">
    <location>
        <begin position="991"/>
        <end position="1000"/>
    </location>
</feature>
<feature type="compositionally biased region" description="Basic and acidic residues" evidence="1">
    <location>
        <begin position="1"/>
        <end position="21"/>
    </location>
</feature>
<name>A0A0P1B872_9BASI</name>
<feature type="compositionally biased region" description="Acidic residues" evidence="1">
    <location>
        <begin position="703"/>
        <end position="712"/>
    </location>
</feature>
<feature type="compositionally biased region" description="Low complexity" evidence="1">
    <location>
        <begin position="25"/>
        <end position="39"/>
    </location>
</feature>
<feature type="compositionally biased region" description="Pro residues" evidence="1">
    <location>
        <begin position="832"/>
        <end position="842"/>
    </location>
</feature>
<feature type="region of interest" description="Disordered" evidence="1">
    <location>
        <begin position="1"/>
        <end position="240"/>
    </location>
</feature>
<dbReference type="OrthoDB" id="3367088at2759"/>
<protein>
    <submittedName>
        <fullName evidence="2">Uncharacterized protein</fullName>
    </submittedName>
</protein>
<accession>A0A0P1B872</accession>
<feature type="compositionally biased region" description="Acidic residues" evidence="1">
    <location>
        <begin position="228"/>
        <end position="239"/>
    </location>
</feature>
<reference evidence="2 3" key="1">
    <citation type="submission" date="2014-09" db="EMBL/GenBank/DDBJ databases">
        <authorList>
            <person name="Magalhaes I.L.F."/>
            <person name="Oliveira U."/>
            <person name="Santos F.R."/>
            <person name="Vidigal T.H.D.A."/>
            <person name="Brescovit A.D."/>
            <person name="Santos A.J."/>
        </authorList>
    </citation>
    <scope>NUCLEOTIDE SEQUENCE [LARGE SCALE GENOMIC DNA]</scope>
</reference>
<feature type="region of interest" description="Disordered" evidence="1">
    <location>
        <begin position="300"/>
        <end position="358"/>
    </location>
</feature>
<feature type="region of interest" description="Disordered" evidence="1">
    <location>
        <begin position="973"/>
        <end position="1067"/>
    </location>
</feature>
<feature type="compositionally biased region" description="Acidic residues" evidence="1">
    <location>
        <begin position="600"/>
        <end position="610"/>
    </location>
</feature>
<feature type="compositionally biased region" description="Basic residues" evidence="1">
    <location>
        <begin position="325"/>
        <end position="335"/>
    </location>
</feature>
<feature type="compositionally biased region" description="Polar residues" evidence="1">
    <location>
        <begin position="208"/>
        <end position="223"/>
    </location>
</feature>
<sequence>MAAAVDDRTAKAKAAAERRQSSQEAMRAQIRAARQAKQAEMAHTVDPTASASGGEEWTSSLAGAVPRSMMRKPSNLLKVPSASRRDSQDSIRSTDARHLTWYAEEDDYDYESGKTGASNSRPSSLARSTGPNGSSTSLASMASDRHRLKSPTSPGGPESGILAPRGPPPSDALPPLPLGFAPSKHVRRISGASSHSSASTGARRTPLSEATESPPRNSTSRSPLGQVDDVDEVSSDDGLSEVLHMSNAAILAGAPPVPPVPPLRARVLATSAAPSADEEEQRRQSLMRKSIGGLIAAVEAETESWKSNEADSLSESDSSDADAPRKRRKQRRPKNASRWGFEEQRVAPPTLESSASSKQQDAAQWAYYQFSPDLPPFMPAGLKPRDMTGMGTWRGIAARAGAMANASASPSVRGSTASFGSLMSLQSQVEGEQPQSSGPVSMRELAAQARRKMEVAQQARERQASLLAQRSFMPIDIHAMASDHAMSEAAASIKGSSASSIFSFDSSLLPADADRMSVASASTAGIARERVDSSVSTETRASTGTLVGLGIQADASVPQAPAKKYVDMCMQTSPTSSPDPTPPASPVFAPPPCQRKEMGVESDAESDESDLDLGVSLEALAERSGVLDVPTTRGAKRKHHNKVPTFSEHLIYGQRTIAPAPRSRFASAGPATRPNFKSQGGSGPLLRRPSRLSQASTGWSSPESEDGDDEETGANFIPPKSKPLTLRPVAPRARPSAPATIASRAQALLARPPITGVRRAASATTLGQPRHSFGLGPNMPALPRRGASPTLDLGGGSDDESLLHSELDDLPLPQLEDDDFLPTPSRASRPSAAPPSPSPPPRCTSQDAPLDTVSAAPTDAAQAPTEGATETERRSSAELEDTPNTLGSEMWSTAGDRRSVATTATTWSEGSAGSQAGPEFEREAEKGEKSATVHENNASGHVEASTAARIQKTSDATEAAALCDGLPPLAKARASGLRTPARSRTLDVETTAESPASQSKLKLPSPRPTSASTISTEVSGIRPPSSTSRLGKPGASDTTTLNAAHHEPSPQQAAISFAPLKPAQRWP</sequence>
<feature type="compositionally biased region" description="Polar residues" evidence="1">
    <location>
        <begin position="900"/>
        <end position="914"/>
    </location>
</feature>
<feature type="compositionally biased region" description="Basic and acidic residues" evidence="1">
    <location>
        <begin position="919"/>
        <end position="932"/>
    </location>
</feature>
<proteinExistence type="predicted"/>
<feature type="region of interest" description="Disordered" evidence="1">
    <location>
        <begin position="572"/>
        <end position="610"/>
    </location>
</feature>
<feature type="compositionally biased region" description="Polar residues" evidence="1">
    <location>
        <begin position="115"/>
        <end position="140"/>
    </location>
</feature>
<feature type="compositionally biased region" description="Basic and acidic residues" evidence="1">
    <location>
        <begin position="83"/>
        <end position="98"/>
    </location>
</feature>
<dbReference type="EMBL" id="CCYA01000065">
    <property type="protein sequence ID" value="CEH11710.1"/>
    <property type="molecule type" value="Genomic_DNA"/>
</dbReference>
<feature type="compositionally biased region" description="Polar residues" evidence="1">
    <location>
        <begin position="1008"/>
        <end position="1029"/>
    </location>
</feature>
<evidence type="ECO:0000313" key="3">
    <source>
        <dbReference type="Proteomes" id="UP000054845"/>
    </source>
</evidence>
<feature type="compositionally biased region" description="Polar residues" evidence="1">
    <location>
        <begin position="882"/>
        <end position="891"/>
    </location>
</feature>
<keyword evidence="3" id="KW-1185">Reference proteome</keyword>
<feature type="region of interest" description="Disordered" evidence="1">
    <location>
        <begin position="664"/>
        <end position="956"/>
    </location>
</feature>
<evidence type="ECO:0000313" key="2">
    <source>
        <dbReference type="EMBL" id="CEH11710.1"/>
    </source>
</evidence>
<feature type="compositionally biased region" description="Pro residues" evidence="1">
    <location>
        <begin position="577"/>
        <end position="593"/>
    </location>
</feature>
<dbReference type="AlphaFoldDB" id="A0A0P1B872"/>
<feature type="compositionally biased region" description="Polar residues" evidence="1">
    <location>
        <begin position="47"/>
        <end position="61"/>
    </location>
</feature>
<dbReference type="Proteomes" id="UP000054845">
    <property type="component" value="Unassembled WGS sequence"/>
</dbReference>
<evidence type="ECO:0000256" key="1">
    <source>
        <dbReference type="SAM" id="MobiDB-lite"/>
    </source>
</evidence>
<feature type="compositionally biased region" description="Low complexity" evidence="1">
    <location>
        <begin position="727"/>
        <end position="745"/>
    </location>
</feature>
<feature type="compositionally biased region" description="Low complexity" evidence="1">
    <location>
        <begin position="190"/>
        <end position="205"/>
    </location>
</feature>
<feature type="compositionally biased region" description="Pro residues" evidence="1">
    <location>
        <begin position="165"/>
        <end position="177"/>
    </location>
</feature>
<organism evidence="2 3">
    <name type="scientific">Ceraceosorus bombacis</name>
    <dbReference type="NCBI Taxonomy" id="401625"/>
    <lineage>
        <taxon>Eukaryota</taxon>
        <taxon>Fungi</taxon>
        <taxon>Dikarya</taxon>
        <taxon>Basidiomycota</taxon>
        <taxon>Ustilaginomycotina</taxon>
        <taxon>Exobasidiomycetes</taxon>
        <taxon>Ceraceosorales</taxon>
        <taxon>Ceraceosoraceae</taxon>
        <taxon>Ceraceosorus</taxon>
    </lineage>
</organism>
<feature type="compositionally biased region" description="Low complexity" evidence="1">
    <location>
        <begin position="821"/>
        <end position="831"/>
    </location>
</feature>
<feature type="region of interest" description="Disordered" evidence="1">
    <location>
        <begin position="268"/>
        <end position="288"/>
    </location>
</feature>